<dbReference type="SUPFAM" id="SSF53850">
    <property type="entry name" value="Periplasmic binding protein-like II"/>
    <property type="match status" value="1"/>
</dbReference>
<dbReference type="PANTHER" id="PTHR30290:SF9">
    <property type="entry name" value="OLIGOPEPTIDE-BINDING PROTEIN APPA"/>
    <property type="match status" value="1"/>
</dbReference>
<dbReference type="RefSeq" id="WP_117541588.1">
    <property type="nucleotide sequence ID" value="NZ_QVFD01000021.1"/>
</dbReference>
<dbReference type="PANTHER" id="PTHR30290">
    <property type="entry name" value="PERIPLASMIC BINDING COMPONENT OF ABC TRANSPORTER"/>
    <property type="match status" value="1"/>
</dbReference>
<evidence type="ECO:0000259" key="6">
    <source>
        <dbReference type="Pfam" id="PF00496"/>
    </source>
</evidence>
<dbReference type="GO" id="GO:0043190">
    <property type="term" value="C:ATP-binding cassette (ABC) transporter complex"/>
    <property type="evidence" value="ECO:0007669"/>
    <property type="project" value="InterPro"/>
</dbReference>
<protein>
    <submittedName>
        <fullName evidence="7">ABC transporter substrate-binding protein</fullName>
    </submittedName>
</protein>
<dbReference type="OrthoDB" id="9772924at2"/>
<evidence type="ECO:0000313" key="7">
    <source>
        <dbReference type="EMBL" id="RGC43741.1"/>
    </source>
</evidence>
<sequence>MKKKSVTKILLSVMVLLVSVAFCACGSNKSTESSETGNSSSEKTTESAADGTQSDAANSDTSCFTVGLSQEISSLDPHEDTDAGTRSVLFNVFEGLVKPTTDGDVTPAVASDYTISDDAKTYTFTLRDGITFQDGNPVTVEDIKYSLERSAEMDGESSALSAISAINIVDDKTIELTLSEANSEFIYNLSVAILEQANDANQATNPIGTGPFKITNFAEGQYLEMERYDGYWNKELDCIQHAKFKFIADAQSAFVELQGGTIDMLQYLTNDQVAALGTENYNIVESTMMLVHGLFLNNAYEPLKDVRVRQALNYAVDRDAINEFLFGGKSKMIQTHGYPTITAWYNADTEGTYTYDVDKAKELLAEAGYADGFDLEITVPSSYTQHVQTAEIIAEQLAAVGVNVTINQVEWSSWLSDVYQGRDYQSTVIGFDISSLSPATWYKRYYTDSSNDFTNFSDASYDEVYGKALATIDHDEKHQLYGELQQILTDQAASVFIEDPADFIAVSNKYTGYQSYPVSAIDLSLVKPVQ</sequence>
<evidence type="ECO:0000256" key="4">
    <source>
        <dbReference type="SAM" id="MobiDB-lite"/>
    </source>
</evidence>
<dbReference type="EMBL" id="QVFD01000021">
    <property type="protein sequence ID" value="RGC43741.1"/>
    <property type="molecule type" value="Genomic_DNA"/>
</dbReference>
<name>A0A3E2XI53_9FIRM</name>
<feature type="region of interest" description="Disordered" evidence="4">
    <location>
        <begin position="27"/>
        <end position="58"/>
    </location>
</feature>
<feature type="signal peptide" evidence="5">
    <location>
        <begin position="1"/>
        <end position="24"/>
    </location>
</feature>
<reference evidence="7 8" key="1">
    <citation type="submission" date="2018-08" db="EMBL/GenBank/DDBJ databases">
        <title>A genome reference for cultivated species of the human gut microbiota.</title>
        <authorList>
            <person name="Zou Y."/>
            <person name="Xue W."/>
            <person name="Luo G."/>
        </authorList>
    </citation>
    <scope>NUCLEOTIDE SEQUENCE [LARGE SCALE GENOMIC DNA]</scope>
    <source>
        <strain evidence="7 8">AM28-39</strain>
    </source>
</reference>
<dbReference type="PROSITE" id="PS51257">
    <property type="entry name" value="PROKAR_LIPOPROTEIN"/>
    <property type="match status" value="1"/>
</dbReference>
<dbReference type="PIRSF" id="PIRSF002741">
    <property type="entry name" value="MppA"/>
    <property type="match status" value="1"/>
</dbReference>
<dbReference type="Gene3D" id="3.40.190.10">
    <property type="entry name" value="Periplasmic binding protein-like II"/>
    <property type="match status" value="1"/>
</dbReference>
<feature type="chain" id="PRO_5039037275" evidence="5">
    <location>
        <begin position="25"/>
        <end position="530"/>
    </location>
</feature>
<evidence type="ECO:0000256" key="5">
    <source>
        <dbReference type="SAM" id="SignalP"/>
    </source>
</evidence>
<proteinExistence type="inferred from homology"/>
<comment type="similarity">
    <text evidence="1">Belongs to the bacterial solute-binding protein 5 family.</text>
</comment>
<evidence type="ECO:0000313" key="8">
    <source>
        <dbReference type="Proteomes" id="UP000261231"/>
    </source>
</evidence>
<dbReference type="Pfam" id="PF00496">
    <property type="entry name" value="SBP_bac_5"/>
    <property type="match status" value="1"/>
</dbReference>
<dbReference type="AlphaFoldDB" id="A0A3E2XI53"/>
<dbReference type="Proteomes" id="UP000261231">
    <property type="component" value="Unassembled WGS sequence"/>
</dbReference>
<dbReference type="GO" id="GO:0015833">
    <property type="term" value="P:peptide transport"/>
    <property type="evidence" value="ECO:0007669"/>
    <property type="project" value="TreeGrafter"/>
</dbReference>
<evidence type="ECO:0000256" key="1">
    <source>
        <dbReference type="ARBA" id="ARBA00005695"/>
    </source>
</evidence>
<organism evidence="7 8">
    <name type="scientific">Coprococcus catus</name>
    <dbReference type="NCBI Taxonomy" id="116085"/>
    <lineage>
        <taxon>Bacteria</taxon>
        <taxon>Bacillati</taxon>
        <taxon>Bacillota</taxon>
        <taxon>Clostridia</taxon>
        <taxon>Lachnospirales</taxon>
        <taxon>Lachnospiraceae</taxon>
        <taxon>Coprococcus</taxon>
    </lineage>
</organism>
<evidence type="ECO:0000256" key="3">
    <source>
        <dbReference type="ARBA" id="ARBA00022729"/>
    </source>
</evidence>
<feature type="compositionally biased region" description="Low complexity" evidence="4">
    <location>
        <begin position="27"/>
        <end position="42"/>
    </location>
</feature>
<accession>A0A3E2XI53</accession>
<keyword evidence="3 5" id="KW-0732">Signal</keyword>
<dbReference type="GO" id="GO:0042597">
    <property type="term" value="C:periplasmic space"/>
    <property type="evidence" value="ECO:0007669"/>
    <property type="project" value="UniProtKB-ARBA"/>
</dbReference>
<evidence type="ECO:0000256" key="2">
    <source>
        <dbReference type="ARBA" id="ARBA00022448"/>
    </source>
</evidence>
<gene>
    <name evidence="7" type="ORF">DW747_15080</name>
</gene>
<keyword evidence="2" id="KW-0813">Transport</keyword>
<feature type="domain" description="Solute-binding protein family 5" evidence="6">
    <location>
        <begin position="105"/>
        <end position="451"/>
    </location>
</feature>
<comment type="caution">
    <text evidence="7">The sequence shown here is derived from an EMBL/GenBank/DDBJ whole genome shotgun (WGS) entry which is preliminary data.</text>
</comment>
<keyword evidence="8" id="KW-1185">Reference proteome</keyword>
<dbReference type="Gene3D" id="3.10.105.10">
    <property type="entry name" value="Dipeptide-binding Protein, Domain 3"/>
    <property type="match status" value="1"/>
</dbReference>
<dbReference type="GO" id="GO:1904680">
    <property type="term" value="F:peptide transmembrane transporter activity"/>
    <property type="evidence" value="ECO:0007669"/>
    <property type="project" value="TreeGrafter"/>
</dbReference>
<dbReference type="InterPro" id="IPR000914">
    <property type="entry name" value="SBP_5_dom"/>
</dbReference>
<dbReference type="InterPro" id="IPR039424">
    <property type="entry name" value="SBP_5"/>
</dbReference>
<dbReference type="InterPro" id="IPR030678">
    <property type="entry name" value="Peptide/Ni-bd"/>
</dbReference>